<proteinExistence type="predicted"/>
<accession>A0ACC2ARX2</accession>
<sequence>MIIFSVTSLEYCGEEEAVEKKRKAVAMSLHEAGELIYFENESFVIVNPQWLFQGVMSPMFQLRNFFEASSFDNGFVDTVALAGLFERSLHQRSTFCFGKGVNYLKPLNMQASDLIQLMLRLGLCYEADEPNAASDPSESMPSNPRVFIPTALKDFGDCRISKGERKLQWHWDSVPDQSLIYVGQRLECADPRLTTLTPGFFPKLQGELHNYIFSQLQNMSPIYENEKNFVRVILGGIEILVELSGNLMGSLFIDVLVKSSHSRTQTLELVHKHVVSQIQNLCHSPKGCIGVVLVESILRPACVENLLLCKYRKEQAVLVETLKNELLAASISPSYVHPFRGIDDGEIKILGVGSSDLAVVLLGEKYTNEVLDRRLSELTKLDVDMDRQISNVDDNNLEVPTESIPPMASSFQSRLSNDHADIQEIKRLIKDEGKKTRDVVEVFGKKVVTEIKENRRLQIEFMENCLHKKLYTKLDRVINLSLQLQQRQVPCNFFFTTKDIGIQRRLIVKLLPSYSVVKLHLLCEHLDGIHIIKDQQGVEIFLANGQHAKHIRSLITIGLTIFSLLLKTGAHILAGIGDMIPNIGKGVALALDSQILSDYLPPSFSSTLRPLPVPTNMIEEARHNERNVAEQWLVNFLKGQNIWNSFSLTRVCYTKAGSVRWVCKDHREMGKCNGIMEDLPV</sequence>
<name>A0ACC2ARX2_DIPCM</name>
<dbReference type="EMBL" id="CM055111">
    <property type="protein sequence ID" value="KAJ7520248.1"/>
    <property type="molecule type" value="Genomic_DNA"/>
</dbReference>
<organism evidence="1 2">
    <name type="scientific">Diphasiastrum complanatum</name>
    <name type="common">Issler's clubmoss</name>
    <name type="synonym">Lycopodium complanatum</name>
    <dbReference type="NCBI Taxonomy" id="34168"/>
    <lineage>
        <taxon>Eukaryota</taxon>
        <taxon>Viridiplantae</taxon>
        <taxon>Streptophyta</taxon>
        <taxon>Embryophyta</taxon>
        <taxon>Tracheophyta</taxon>
        <taxon>Lycopodiopsida</taxon>
        <taxon>Lycopodiales</taxon>
        <taxon>Lycopodiaceae</taxon>
        <taxon>Lycopodioideae</taxon>
        <taxon>Diphasiastrum</taxon>
    </lineage>
</organism>
<comment type="caution">
    <text evidence="1">The sequence shown here is derived from an EMBL/GenBank/DDBJ whole genome shotgun (WGS) entry which is preliminary data.</text>
</comment>
<dbReference type="Proteomes" id="UP001162992">
    <property type="component" value="Chromosome 20"/>
</dbReference>
<evidence type="ECO:0000313" key="1">
    <source>
        <dbReference type="EMBL" id="KAJ7520248.1"/>
    </source>
</evidence>
<protein>
    <submittedName>
        <fullName evidence="1">Uncharacterized protein</fullName>
    </submittedName>
</protein>
<keyword evidence="2" id="KW-1185">Reference proteome</keyword>
<evidence type="ECO:0000313" key="2">
    <source>
        <dbReference type="Proteomes" id="UP001162992"/>
    </source>
</evidence>
<reference evidence="2" key="1">
    <citation type="journal article" date="2024" name="Proc. Natl. Acad. Sci. U.S.A.">
        <title>Extraordinary preservation of gene collinearity over three hundred million years revealed in homosporous lycophytes.</title>
        <authorList>
            <person name="Li C."/>
            <person name="Wickell D."/>
            <person name="Kuo L.Y."/>
            <person name="Chen X."/>
            <person name="Nie B."/>
            <person name="Liao X."/>
            <person name="Peng D."/>
            <person name="Ji J."/>
            <person name="Jenkins J."/>
            <person name="Williams M."/>
            <person name="Shu S."/>
            <person name="Plott C."/>
            <person name="Barry K."/>
            <person name="Rajasekar S."/>
            <person name="Grimwood J."/>
            <person name="Han X."/>
            <person name="Sun S."/>
            <person name="Hou Z."/>
            <person name="He W."/>
            <person name="Dai G."/>
            <person name="Sun C."/>
            <person name="Schmutz J."/>
            <person name="Leebens-Mack J.H."/>
            <person name="Li F.W."/>
            <person name="Wang L."/>
        </authorList>
    </citation>
    <scope>NUCLEOTIDE SEQUENCE [LARGE SCALE GENOMIC DNA]</scope>
    <source>
        <strain evidence="2">cv. PW_Plant_1</strain>
    </source>
</reference>
<gene>
    <name evidence="1" type="ORF">O6H91_20G074400</name>
</gene>